<evidence type="ECO:0000313" key="4">
    <source>
        <dbReference type="Proteomes" id="UP000007494"/>
    </source>
</evidence>
<dbReference type="InterPro" id="IPR028352">
    <property type="entry name" value="Surface_antig_SAG1"/>
</dbReference>
<dbReference type="GO" id="GO:0016020">
    <property type="term" value="C:membrane"/>
    <property type="evidence" value="ECO:0007669"/>
    <property type="project" value="InterPro"/>
</dbReference>
<dbReference type="Pfam" id="PF04092">
    <property type="entry name" value="SAG"/>
    <property type="match status" value="2"/>
</dbReference>
<dbReference type="PRINTS" id="PR01801">
    <property type="entry name" value="SURFCEANTIGN"/>
</dbReference>
<dbReference type="InterPro" id="IPR007226">
    <property type="entry name" value="SRS_dom"/>
</dbReference>
<dbReference type="GeneID" id="13446009"/>
<feature type="domain" description="SRS" evidence="1">
    <location>
        <begin position="69"/>
        <end position="205"/>
    </location>
</feature>
<dbReference type="InterPro" id="IPR036755">
    <property type="entry name" value="SRS_dom_sf"/>
</dbReference>
<reference evidence="3" key="4">
    <citation type="journal article" date="2015" name="PLoS ONE">
        <title>Comprehensive Evaluation of Toxoplasma gondii VEG and Neospora caninum LIV Genomes with Tachyzoite Stage Transcriptome and Proteome Defines Novel Transcript Features.</title>
        <authorList>
            <person name="Ramaprasad A."/>
            <person name="Mourier T."/>
            <person name="Naeem R."/>
            <person name="Malas T.B."/>
            <person name="Moussa E."/>
            <person name="Panigrahi A."/>
            <person name="Vermont S.J."/>
            <person name="Otto T.D."/>
            <person name="Wastling J."/>
            <person name="Pain A."/>
        </authorList>
    </citation>
    <scope>NUCLEOTIDE SEQUENCE</scope>
    <source>
        <strain evidence="3">Liverpool</strain>
    </source>
</reference>
<dbReference type="RefSeq" id="XP_003879995.1">
    <property type="nucleotide sequence ID" value="XM_003879946.1"/>
</dbReference>
<dbReference type="Gene3D" id="2.60.40.1320">
    <property type="entry name" value="SRS domain"/>
    <property type="match status" value="2"/>
</dbReference>
<feature type="domain" description="SRS" evidence="1">
    <location>
        <begin position="216"/>
        <end position="350"/>
    </location>
</feature>
<proteinExistence type="predicted"/>
<protein>
    <submittedName>
        <fullName evidence="2 3">Srs domain-containing protein</fullName>
    </submittedName>
</protein>
<dbReference type="SUPFAM" id="SSF74877">
    <property type="entry name" value="Major surface antigen p30, SAG1"/>
    <property type="match status" value="2"/>
</dbReference>
<dbReference type="AlphaFoldDB" id="F0V8B9"/>
<gene>
    <name evidence="3" type="ORF">BN1204_004420</name>
    <name evidence="2" type="ORF">NCLIV_004420</name>
</gene>
<accession>F0V8B9</accession>
<keyword evidence="4" id="KW-1185">Reference proteome</keyword>
<dbReference type="EMBL" id="LN714475">
    <property type="protein sequence ID" value="CEL64548.1"/>
    <property type="molecule type" value="Genomic_DNA"/>
</dbReference>
<reference evidence="2" key="1">
    <citation type="submission" date="2011-02" db="EMBL/GenBank/DDBJ databases">
        <authorList>
            <person name="Aslett M."/>
        </authorList>
    </citation>
    <scope>NUCLEOTIDE SEQUENCE</scope>
    <source>
        <strain evidence="2">Liverpool</strain>
    </source>
</reference>
<evidence type="ECO:0000313" key="3">
    <source>
        <dbReference type="EMBL" id="CEL64548.1"/>
    </source>
</evidence>
<name>F0V8B9_NEOCL</name>
<dbReference type="EMBL" id="FR823381">
    <property type="protein sequence ID" value="CBZ49960.1"/>
    <property type="molecule type" value="Genomic_DNA"/>
</dbReference>
<reference evidence="2" key="2">
    <citation type="submission" date="2011-03" db="EMBL/GenBank/DDBJ databases">
        <title>Comparative genomics and transcriptomics of Neospora caninum and Toxoplasma gondii.</title>
        <authorList>
            <person name="Reid A.J."/>
            <person name="Sohal A."/>
            <person name="Harris D."/>
            <person name="Quail M."/>
            <person name="Sanders M."/>
            <person name="Berriman M."/>
            <person name="Wastling J.M."/>
            <person name="Pain A."/>
        </authorList>
    </citation>
    <scope>NUCLEOTIDE SEQUENCE</scope>
    <source>
        <strain evidence="2">Liverpool</strain>
    </source>
</reference>
<sequence>MSRTGRTQHRRGGFRSTARKLMGIYLGGALLFSGGGSVAAEPVEGLLRRNLSSGATGTQGESGAAEAVVATCTAASGDAVTPTATTLTLSSRTLVATLKCVGQSMKALPTDMATVCVEEAAAGKELESSNCSIGGTNMGDPVKLQELLGTNDPVQWKAISSSDGKNQGESRMLELSEASLPRTDKSFMVGCQKSTKSPCKVTVNVNARPSSVDDKNVVTCAYGKDSNPKPVEVEMSEDKNTLTIDCGTNASMYPQDYTSHYCAPESESKEQCIKKNYSDVLGSFTSTWWSADQDGTSATLTIPQTDFPPEDQSLLLACFPKYLSDKESRHTDSVPHSVTGITACRVLVTVKKANSASTASPSPYTVATASGAALLAGLLVGSF</sequence>
<reference evidence="4" key="3">
    <citation type="journal article" date="2012" name="PLoS Pathog.">
        <title>Comparative genomics of the apicomplexan parasites Toxoplasma gondii and Neospora caninum: Coccidia differing in host range and transmission strategy.</title>
        <authorList>
            <person name="Reid A.J."/>
            <person name="Vermont S.J."/>
            <person name="Cotton J.A."/>
            <person name="Harris D."/>
            <person name="Hill-Cawthorne G.A."/>
            <person name="Konen-Waisman S."/>
            <person name="Latham S.M."/>
            <person name="Mourier T."/>
            <person name="Norton R."/>
            <person name="Quail M.A."/>
            <person name="Sanders M."/>
            <person name="Shanmugam D."/>
            <person name="Sohal A."/>
            <person name="Wasmuth J.D."/>
            <person name="Brunk B."/>
            <person name="Grigg M.E."/>
            <person name="Howard J.C."/>
            <person name="Parkinson J."/>
            <person name="Roos D.S."/>
            <person name="Trees A.J."/>
            <person name="Berriman M."/>
            <person name="Pain A."/>
            <person name="Wastling J.M."/>
        </authorList>
    </citation>
    <scope>NUCLEOTIDE SEQUENCE [LARGE SCALE GENOMIC DNA]</scope>
    <source>
        <strain evidence="4">Liverpool</strain>
    </source>
</reference>
<evidence type="ECO:0000259" key="1">
    <source>
        <dbReference type="Pfam" id="PF04092"/>
    </source>
</evidence>
<evidence type="ECO:0000313" key="2">
    <source>
        <dbReference type="EMBL" id="CBZ49960.1"/>
    </source>
</evidence>
<dbReference type="InParanoid" id="F0V8B9"/>
<dbReference type="VEuPathDB" id="ToxoDB:NCLIV_004420"/>
<organism evidence="2 4">
    <name type="scientific">Neospora caninum (strain Liverpool)</name>
    <dbReference type="NCBI Taxonomy" id="572307"/>
    <lineage>
        <taxon>Eukaryota</taxon>
        <taxon>Sar</taxon>
        <taxon>Alveolata</taxon>
        <taxon>Apicomplexa</taxon>
        <taxon>Conoidasida</taxon>
        <taxon>Coccidia</taxon>
        <taxon>Eucoccidiorida</taxon>
        <taxon>Eimeriorina</taxon>
        <taxon>Sarcocystidae</taxon>
        <taxon>Neospora</taxon>
    </lineage>
</organism>
<dbReference type="Proteomes" id="UP000007494">
    <property type="component" value="Chromosome Ib"/>
</dbReference>